<dbReference type="Proteomes" id="UP001501222">
    <property type="component" value="Unassembled WGS sequence"/>
</dbReference>
<gene>
    <name evidence="2" type="ORF">GCM10022235_53480</name>
</gene>
<protein>
    <submittedName>
        <fullName evidence="2">Uncharacterized protein</fullName>
    </submittedName>
</protein>
<name>A0ABP6Y3I2_9ACTN</name>
<evidence type="ECO:0000313" key="2">
    <source>
        <dbReference type="EMBL" id="GAA3576921.1"/>
    </source>
</evidence>
<sequence>MARKPRKTSTRKPATTDEALTPAEEYRAALADFTSYSTDNETAEALAARDRFDTAEQRRRWWHF</sequence>
<proteinExistence type="predicted"/>
<feature type="region of interest" description="Disordered" evidence="1">
    <location>
        <begin position="1"/>
        <end position="22"/>
    </location>
</feature>
<accession>A0ABP6Y3I2</accession>
<comment type="caution">
    <text evidence="2">The sequence shown here is derived from an EMBL/GenBank/DDBJ whole genome shotgun (WGS) entry which is preliminary data.</text>
</comment>
<feature type="compositionally biased region" description="Basic residues" evidence="1">
    <location>
        <begin position="1"/>
        <end position="10"/>
    </location>
</feature>
<organism evidence="2 3">
    <name type="scientific">Kribbella ginsengisoli</name>
    <dbReference type="NCBI Taxonomy" id="363865"/>
    <lineage>
        <taxon>Bacteria</taxon>
        <taxon>Bacillati</taxon>
        <taxon>Actinomycetota</taxon>
        <taxon>Actinomycetes</taxon>
        <taxon>Propionibacteriales</taxon>
        <taxon>Kribbellaceae</taxon>
        <taxon>Kribbella</taxon>
    </lineage>
</organism>
<evidence type="ECO:0000256" key="1">
    <source>
        <dbReference type="SAM" id="MobiDB-lite"/>
    </source>
</evidence>
<keyword evidence="3" id="KW-1185">Reference proteome</keyword>
<dbReference type="RefSeq" id="WP_344845031.1">
    <property type="nucleotide sequence ID" value="NZ_BAABAA010000007.1"/>
</dbReference>
<dbReference type="EMBL" id="BAABAA010000007">
    <property type="protein sequence ID" value="GAA3576921.1"/>
    <property type="molecule type" value="Genomic_DNA"/>
</dbReference>
<evidence type="ECO:0000313" key="3">
    <source>
        <dbReference type="Proteomes" id="UP001501222"/>
    </source>
</evidence>
<reference evidence="3" key="1">
    <citation type="journal article" date="2019" name="Int. J. Syst. Evol. Microbiol.">
        <title>The Global Catalogue of Microorganisms (GCM) 10K type strain sequencing project: providing services to taxonomists for standard genome sequencing and annotation.</title>
        <authorList>
            <consortium name="The Broad Institute Genomics Platform"/>
            <consortium name="The Broad Institute Genome Sequencing Center for Infectious Disease"/>
            <person name="Wu L."/>
            <person name="Ma J."/>
        </authorList>
    </citation>
    <scope>NUCLEOTIDE SEQUENCE [LARGE SCALE GENOMIC DNA]</scope>
    <source>
        <strain evidence="3">JCM 16928</strain>
    </source>
</reference>